<organism evidence="1 2">
    <name type="scientific">Halogeometricum borinquense</name>
    <dbReference type="NCBI Taxonomy" id="60847"/>
    <lineage>
        <taxon>Archaea</taxon>
        <taxon>Methanobacteriati</taxon>
        <taxon>Methanobacteriota</taxon>
        <taxon>Stenosarchaea group</taxon>
        <taxon>Halobacteria</taxon>
        <taxon>Halobacteriales</taxon>
        <taxon>Haloferacaceae</taxon>
        <taxon>Halogeometricum</taxon>
    </lineage>
</organism>
<dbReference type="Proteomes" id="UP000465846">
    <property type="component" value="Chromosome"/>
</dbReference>
<dbReference type="RefSeq" id="WP_163487136.1">
    <property type="nucleotide sequence ID" value="NZ_CP048739.1"/>
</dbReference>
<gene>
    <name evidence="1" type="ORF">G3I44_14295</name>
</gene>
<proteinExistence type="predicted"/>
<reference evidence="1 2" key="1">
    <citation type="submission" date="2020-02" db="EMBL/GenBank/DDBJ databases">
        <title>Whole genome sequence of Halogeometricum borinquense strain wsp4.</title>
        <authorList>
            <person name="Verma D.K."/>
            <person name="Gopal K."/>
            <person name="Prasad E.S."/>
        </authorList>
    </citation>
    <scope>NUCLEOTIDE SEQUENCE [LARGE SCALE GENOMIC DNA]</scope>
    <source>
        <strain evidence="2">wsp4</strain>
    </source>
</reference>
<evidence type="ECO:0000313" key="2">
    <source>
        <dbReference type="Proteomes" id="UP000465846"/>
    </source>
</evidence>
<dbReference type="EMBL" id="CP048739">
    <property type="protein sequence ID" value="QIB75356.1"/>
    <property type="molecule type" value="Genomic_DNA"/>
</dbReference>
<name>A0A6C0UIL1_9EURY</name>
<dbReference type="AlphaFoldDB" id="A0A6C0UIL1"/>
<accession>A0A6C0UIL1</accession>
<dbReference type="GeneID" id="44080594"/>
<evidence type="ECO:0000313" key="1">
    <source>
        <dbReference type="EMBL" id="QIB75356.1"/>
    </source>
</evidence>
<protein>
    <submittedName>
        <fullName evidence="1">Uncharacterized protein</fullName>
    </submittedName>
</protein>
<sequence>MSEVPVTRSSYRIKVCPDCGSQKCARDGMKWRCWECDNRFEEFQTVLVAPIVEKRVLAEWLHDQYEEIAVEVGWETQDGTSVPFDELPEDNRAVMLQLAERLIESDYISELRVSSDD</sequence>